<dbReference type="EMBL" id="MG872829">
    <property type="protein sequence ID" value="AXU99031.1"/>
    <property type="molecule type" value="Genomic_DNA"/>
</dbReference>
<proteinExistence type="predicted"/>
<evidence type="ECO:0000256" key="1">
    <source>
        <dbReference type="SAM" id="Phobius"/>
    </source>
</evidence>
<protein>
    <submittedName>
        <fullName evidence="2">Uncharacterized protein</fullName>
    </submittedName>
</protein>
<keyword evidence="1" id="KW-0812">Transmembrane</keyword>
<accession>A0A385FBP0</accession>
<dbReference type="AlphaFoldDB" id="A0A385FBP0"/>
<keyword evidence="1" id="KW-0472">Membrane</keyword>
<evidence type="ECO:0000313" key="2">
    <source>
        <dbReference type="EMBL" id="AXU99031.1"/>
    </source>
</evidence>
<feature type="transmembrane region" description="Helical" evidence="1">
    <location>
        <begin position="86"/>
        <end position="105"/>
    </location>
</feature>
<name>A0A385FBP0_BRAJU</name>
<keyword evidence="2" id="KW-0496">Mitochondrion</keyword>
<geneLocation type="mitochondrion" evidence="2"/>
<sequence>MSLSNTKDPILRPILIYSVIYPEVGLPSECRFPQHKHNLWNWKKGDLYYAIVTVHLYQPTPQFPSFLLEFTTCPDGGYRFRSVFSLPFLILTSFSNLLCSAIPTWERPSLPSL</sequence>
<gene>
    <name evidence="2" type="primary">orf113a</name>
</gene>
<reference evidence="2" key="1">
    <citation type="submission" date="2018-01" db="EMBL/GenBank/DDBJ databases">
        <authorList>
            <person name="Gaut B.S."/>
            <person name="Morton B.R."/>
            <person name="Clegg M.T."/>
            <person name="Duvall M.R."/>
        </authorList>
    </citation>
    <scope>NUCLEOTIDE SEQUENCE</scope>
    <source>
        <strain evidence="2">95</strain>
    </source>
</reference>
<organism evidence="2">
    <name type="scientific">Brassica juncea</name>
    <name type="common">Indian mustard</name>
    <name type="synonym">Sinapis juncea</name>
    <dbReference type="NCBI Taxonomy" id="3707"/>
    <lineage>
        <taxon>Eukaryota</taxon>
        <taxon>Viridiplantae</taxon>
        <taxon>Streptophyta</taxon>
        <taxon>Embryophyta</taxon>
        <taxon>Tracheophyta</taxon>
        <taxon>Spermatophyta</taxon>
        <taxon>Magnoliopsida</taxon>
        <taxon>eudicotyledons</taxon>
        <taxon>Gunneridae</taxon>
        <taxon>Pentapetalae</taxon>
        <taxon>rosids</taxon>
        <taxon>malvids</taxon>
        <taxon>Brassicales</taxon>
        <taxon>Brassicaceae</taxon>
        <taxon>Brassiceae</taxon>
        <taxon>Brassica</taxon>
    </lineage>
</organism>
<keyword evidence="1" id="KW-1133">Transmembrane helix</keyword>